<dbReference type="GO" id="GO:0034599">
    <property type="term" value="P:cellular response to oxidative stress"/>
    <property type="evidence" value="ECO:0007669"/>
    <property type="project" value="InterPro"/>
</dbReference>
<dbReference type="GO" id="GO:0016491">
    <property type="term" value="F:oxidoreductase activity"/>
    <property type="evidence" value="ECO:0007669"/>
    <property type="project" value="UniProtKB-KW"/>
</dbReference>
<comment type="caution">
    <text evidence="5">The sequence shown here is derived from an EMBL/GenBank/DDBJ whole genome shotgun (WGS) entry which is preliminary data.</text>
</comment>
<dbReference type="CDD" id="cd02140">
    <property type="entry name" value="Frm2-like"/>
    <property type="match status" value="1"/>
</dbReference>
<dbReference type="PATRIC" id="fig|1681.53.peg.1872"/>
<dbReference type="Proteomes" id="UP000070092">
    <property type="component" value="Unassembled WGS sequence"/>
</dbReference>
<dbReference type="PANTHER" id="PTHR43035:SF1">
    <property type="entry name" value="FATTY ACID REPRESSION MUTANT PROTEIN 2-RELATED"/>
    <property type="match status" value="1"/>
</dbReference>
<evidence type="ECO:0000256" key="2">
    <source>
        <dbReference type="ARBA" id="ARBA00022490"/>
    </source>
</evidence>
<dbReference type="EMBL" id="LRPO01000051">
    <property type="protein sequence ID" value="KWZ80207.1"/>
    <property type="molecule type" value="Genomic_DNA"/>
</dbReference>
<comment type="subcellular location">
    <subcellularLocation>
        <location evidence="1">Cytoplasm</location>
    </subcellularLocation>
</comment>
<organism evidence="5 6">
    <name type="scientific">Bifidobacterium bifidum</name>
    <dbReference type="NCBI Taxonomy" id="1681"/>
    <lineage>
        <taxon>Bacteria</taxon>
        <taxon>Bacillati</taxon>
        <taxon>Actinomycetota</taxon>
        <taxon>Actinomycetes</taxon>
        <taxon>Bifidobacteriales</taxon>
        <taxon>Bifidobacteriaceae</taxon>
        <taxon>Bifidobacterium</taxon>
    </lineage>
</organism>
<dbReference type="SUPFAM" id="SSF55469">
    <property type="entry name" value="FMN-dependent nitroreductase-like"/>
    <property type="match status" value="1"/>
</dbReference>
<dbReference type="PANTHER" id="PTHR43035">
    <property type="entry name" value="FATTY ACID REPRESSION MUTANT PROTEIN 2-RELATED"/>
    <property type="match status" value="1"/>
</dbReference>
<keyword evidence="3" id="KW-0560">Oxidoreductase</keyword>
<evidence type="ECO:0000256" key="3">
    <source>
        <dbReference type="ARBA" id="ARBA00023002"/>
    </source>
</evidence>
<dbReference type="InterPro" id="IPR033877">
    <property type="entry name" value="Frm2/Hbn1"/>
</dbReference>
<name>A0A133KL46_BIFBI</name>
<sequence>MPSRKDAIMSNFIEELKARRSQYALTSESPVSDQEIVKTVEDVTVQVPSAFNSQPQRAVVLFGDANQKLWNIVKETLRKVVSDDEAFKGTEAKINAFAAGHGTVLFYDDTDVTKQLQKNFPTYAANFPGFARDAAGMLQLAVWTALAEKGLGASLQHYNPLIDEAVAAEFGLPSSWVLQAQMPFGTVAQAAAPVDKQPVDSRVKVFGL</sequence>
<evidence type="ECO:0000313" key="6">
    <source>
        <dbReference type="Proteomes" id="UP000070092"/>
    </source>
</evidence>
<dbReference type="FunFam" id="3.40.109.10:FF:000001">
    <property type="entry name" value="Nitroreductase family"/>
    <property type="match status" value="1"/>
</dbReference>
<reference evidence="5 6" key="1">
    <citation type="submission" date="2016-01" db="EMBL/GenBank/DDBJ databases">
        <authorList>
            <person name="Oliw E.H."/>
        </authorList>
    </citation>
    <scope>NUCLEOTIDE SEQUENCE [LARGE SCALE GENOMIC DNA]</scope>
    <source>
        <strain evidence="5 6">MJR8628B</strain>
    </source>
</reference>
<protein>
    <submittedName>
        <fullName evidence="5">Nitroreductase family protein</fullName>
    </submittedName>
</protein>
<feature type="domain" description="Nitroreductase" evidence="4">
    <location>
        <begin position="16"/>
        <end position="185"/>
    </location>
</feature>
<dbReference type="InterPro" id="IPR029479">
    <property type="entry name" value="Nitroreductase"/>
</dbReference>
<dbReference type="AlphaFoldDB" id="A0A133KL46"/>
<gene>
    <name evidence="5" type="ORF">HMPREF3196_01918</name>
</gene>
<dbReference type="Pfam" id="PF00881">
    <property type="entry name" value="Nitroreductase"/>
    <property type="match status" value="1"/>
</dbReference>
<accession>A0A133KL46</accession>
<dbReference type="InterPro" id="IPR000415">
    <property type="entry name" value="Nitroreductase-like"/>
</dbReference>
<dbReference type="Gene3D" id="3.40.109.10">
    <property type="entry name" value="NADH Oxidase"/>
    <property type="match status" value="1"/>
</dbReference>
<evidence type="ECO:0000313" key="5">
    <source>
        <dbReference type="EMBL" id="KWZ80207.1"/>
    </source>
</evidence>
<evidence type="ECO:0000259" key="4">
    <source>
        <dbReference type="Pfam" id="PF00881"/>
    </source>
</evidence>
<dbReference type="GO" id="GO:0005737">
    <property type="term" value="C:cytoplasm"/>
    <property type="evidence" value="ECO:0007669"/>
    <property type="project" value="UniProtKB-SubCell"/>
</dbReference>
<evidence type="ECO:0000256" key="1">
    <source>
        <dbReference type="ARBA" id="ARBA00004496"/>
    </source>
</evidence>
<proteinExistence type="predicted"/>
<keyword evidence="2" id="KW-0963">Cytoplasm</keyword>